<dbReference type="GO" id="GO:0022857">
    <property type="term" value="F:transmembrane transporter activity"/>
    <property type="evidence" value="ECO:0007669"/>
    <property type="project" value="UniProtKB-UniRule"/>
</dbReference>
<dbReference type="InterPro" id="IPR003744">
    <property type="entry name" value="YhhQ"/>
</dbReference>
<dbReference type="NCBIfam" id="TIGR00697">
    <property type="entry name" value="queuosine precursor transporter"/>
    <property type="match status" value="1"/>
</dbReference>
<feature type="transmembrane region" description="Helical" evidence="1">
    <location>
        <begin position="170"/>
        <end position="191"/>
    </location>
</feature>
<evidence type="ECO:0000256" key="1">
    <source>
        <dbReference type="HAMAP-Rule" id="MF_02088"/>
    </source>
</evidence>
<keyword evidence="1" id="KW-0812">Transmembrane</keyword>
<protein>
    <recommendedName>
        <fullName evidence="1">Probable queuosine precursor transporter</fullName>
        <shortName evidence="1">Q precursor transporter</shortName>
    </recommendedName>
</protein>
<comment type="function">
    <text evidence="1">Involved in the import of queuosine (Q) precursors, required for Q precursor salvage.</text>
</comment>
<comment type="similarity">
    <text evidence="1">Belongs to the vitamin uptake transporter (VUT/ECF) (TC 2.A.88) family. Q precursor transporter subfamily.</text>
</comment>
<dbReference type="AlphaFoldDB" id="A0A1R0XIG1"/>
<dbReference type="OrthoDB" id="9805479at2"/>
<organism evidence="2 3">
    <name type="scientific">Paenibacillus odorifer</name>
    <dbReference type="NCBI Taxonomy" id="189426"/>
    <lineage>
        <taxon>Bacteria</taxon>
        <taxon>Bacillati</taxon>
        <taxon>Bacillota</taxon>
        <taxon>Bacilli</taxon>
        <taxon>Bacillales</taxon>
        <taxon>Paenibacillaceae</taxon>
        <taxon>Paenibacillus</taxon>
    </lineage>
</organism>
<reference evidence="2 3" key="1">
    <citation type="submission" date="2016-10" db="EMBL/GenBank/DDBJ databases">
        <title>Paenibacillus species isolates.</title>
        <authorList>
            <person name="Beno S.M."/>
        </authorList>
    </citation>
    <scope>NUCLEOTIDE SEQUENCE [LARGE SCALE GENOMIC DNA]</scope>
    <source>
        <strain evidence="2 3">FSL H7-0710</strain>
    </source>
</reference>
<proteinExistence type="inferred from homology"/>
<feature type="transmembrane region" description="Helical" evidence="1">
    <location>
        <begin position="86"/>
        <end position="107"/>
    </location>
</feature>
<dbReference type="Pfam" id="PF02592">
    <property type="entry name" value="Vut_1"/>
    <property type="match status" value="1"/>
</dbReference>
<keyword evidence="1" id="KW-0472">Membrane</keyword>
<keyword evidence="1" id="KW-0813">Transport</keyword>
<dbReference type="GO" id="GO:0005886">
    <property type="term" value="C:plasma membrane"/>
    <property type="evidence" value="ECO:0007669"/>
    <property type="project" value="UniProtKB-SubCell"/>
</dbReference>
<dbReference type="PANTHER" id="PTHR34300">
    <property type="entry name" value="QUEUOSINE PRECURSOR TRANSPORTER-RELATED"/>
    <property type="match status" value="1"/>
</dbReference>
<gene>
    <name evidence="2" type="ORF">BSK52_28460</name>
</gene>
<dbReference type="HAMAP" id="MF_02088">
    <property type="entry name" value="Q_prec_transport"/>
    <property type="match status" value="1"/>
</dbReference>
<dbReference type="Proteomes" id="UP000187439">
    <property type="component" value="Unassembled WGS sequence"/>
</dbReference>
<sequence>MFNLLWGVLFVIVNFAFFLLCYRLFGKNGMYAWVGIATVIANIQVAKTIAMPFDIVMTLGNTMYVTLYMTSDLLNEKYGRAEARKAVWFGFFTLLMTTVIMQMVLVFKPQETDIAQSSLETIFGLMPRLALGSLTAYFISQFLDVRLYAWIRKYYSTSSQLWIRSNGSTMVSSFVDTLIFCTIAFAGLYNWSVWLEILLTTYLAKFLLTAVSTPILYIARTFTFAEDGIPSSVQKKE</sequence>
<feature type="transmembrane region" description="Helical" evidence="1">
    <location>
        <begin position="127"/>
        <end position="149"/>
    </location>
</feature>
<accession>A0A1R0XIG1</accession>
<comment type="caution">
    <text evidence="2">The sequence shown here is derived from an EMBL/GenBank/DDBJ whole genome shotgun (WGS) entry which is preliminary data.</text>
</comment>
<evidence type="ECO:0000313" key="3">
    <source>
        <dbReference type="Proteomes" id="UP000187439"/>
    </source>
</evidence>
<keyword evidence="1" id="KW-1133">Transmembrane helix</keyword>
<comment type="subcellular location">
    <subcellularLocation>
        <location evidence="1">Cell membrane</location>
        <topology evidence="1">Multi-pass membrane protein</topology>
    </subcellularLocation>
</comment>
<name>A0A1R0XIG1_9BACL</name>
<evidence type="ECO:0000313" key="2">
    <source>
        <dbReference type="EMBL" id="OMD34856.1"/>
    </source>
</evidence>
<dbReference type="EMBL" id="MPTC01000049">
    <property type="protein sequence ID" value="OMD34856.1"/>
    <property type="molecule type" value="Genomic_DNA"/>
</dbReference>
<feature type="transmembrane region" description="Helical" evidence="1">
    <location>
        <begin position="197"/>
        <end position="219"/>
    </location>
</feature>
<dbReference type="PANTHER" id="PTHR34300:SF2">
    <property type="entry name" value="QUEUOSINE PRECURSOR TRANSPORTER-RELATED"/>
    <property type="match status" value="1"/>
</dbReference>
<dbReference type="RefSeq" id="WP_042124975.1">
    <property type="nucleotide sequence ID" value="NZ_MPTC01000049.1"/>
</dbReference>
<feature type="transmembrane region" description="Helical" evidence="1">
    <location>
        <begin position="6"/>
        <end position="25"/>
    </location>
</feature>
<keyword evidence="1" id="KW-1003">Cell membrane</keyword>